<comment type="catalytic activity">
    <reaction evidence="7">
        <text>L-aspartate + ATP = 4-phospho-L-aspartate + ADP</text>
        <dbReference type="Rhea" id="RHEA:23776"/>
        <dbReference type="ChEBI" id="CHEBI:29991"/>
        <dbReference type="ChEBI" id="CHEBI:30616"/>
        <dbReference type="ChEBI" id="CHEBI:57535"/>
        <dbReference type="ChEBI" id="CHEBI:456216"/>
        <dbReference type="EC" id="2.7.2.4"/>
    </reaction>
</comment>
<evidence type="ECO:0000256" key="4">
    <source>
        <dbReference type="ARBA" id="ARBA00022741"/>
    </source>
</evidence>
<evidence type="ECO:0000259" key="8">
    <source>
        <dbReference type="Pfam" id="PF00696"/>
    </source>
</evidence>
<gene>
    <name evidence="9" type="ORF">ACFSFY_13185</name>
</gene>
<evidence type="ECO:0000256" key="5">
    <source>
        <dbReference type="ARBA" id="ARBA00022777"/>
    </source>
</evidence>
<keyword evidence="6" id="KW-0067">ATP-binding</keyword>
<dbReference type="PANTHER" id="PTHR21499:SF3">
    <property type="entry name" value="ASPARTOKINASE"/>
    <property type="match status" value="1"/>
</dbReference>
<dbReference type="PANTHER" id="PTHR21499">
    <property type="entry name" value="ASPARTATE KINASE"/>
    <property type="match status" value="1"/>
</dbReference>
<keyword evidence="10" id="KW-1185">Reference proteome</keyword>
<keyword evidence="5 9" id="KW-0418">Kinase</keyword>
<comment type="similarity">
    <text evidence="1">Belongs to the aspartokinase family.</text>
</comment>
<accession>A0ABW4SJG0</accession>
<evidence type="ECO:0000313" key="10">
    <source>
        <dbReference type="Proteomes" id="UP001597218"/>
    </source>
</evidence>
<evidence type="ECO:0000256" key="3">
    <source>
        <dbReference type="ARBA" id="ARBA00022679"/>
    </source>
</evidence>
<dbReference type="Proteomes" id="UP001597218">
    <property type="component" value="Unassembled WGS sequence"/>
</dbReference>
<organism evidence="9 10">
    <name type="scientific">Sporosarcina siberiensis</name>
    <dbReference type="NCBI Taxonomy" id="1365606"/>
    <lineage>
        <taxon>Bacteria</taxon>
        <taxon>Bacillati</taxon>
        <taxon>Bacillota</taxon>
        <taxon>Bacilli</taxon>
        <taxon>Bacillales</taxon>
        <taxon>Caryophanaceae</taxon>
        <taxon>Sporosarcina</taxon>
    </lineage>
</organism>
<dbReference type="RefSeq" id="WP_381538738.1">
    <property type="nucleotide sequence ID" value="NZ_JBHUGI010000032.1"/>
</dbReference>
<name>A0ABW4SJG0_9BACL</name>
<dbReference type="Gene3D" id="3.40.1160.10">
    <property type="entry name" value="Acetylglutamate kinase-like"/>
    <property type="match status" value="1"/>
</dbReference>
<dbReference type="InterPro" id="IPR001048">
    <property type="entry name" value="Asp/Glu/Uridylate_kinase"/>
</dbReference>
<protein>
    <recommendedName>
        <fullName evidence="2">aspartate kinase</fullName>
        <ecNumber evidence="2">2.7.2.4</ecNumber>
    </recommendedName>
</protein>
<dbReference type="SUPFAM" id="SSF53633">
    <property type="entry name" value="Carbamate kinase-like"/>
    <property type="match status" value="1"/>
</dbReference>
<dbReference type="GO" id="GO:0016301">
    <property type="term" value="F:kinase activity"/>
    <property type="evidence" value="ECO:0007669"/>
    <property type="project" value="UniProtKB-KW"/>
</dbReference>
<dbReference type="Pfam" id="PF00696">
    <property type="entry name" value="AA_kinase"/>
    <property type="match status" value="1"/>
</dbReference>
<evidence type="ECO:0000313" key="9">
    <source>
        <dbReference type="EMBL" id="MFD1928990.1"/>
    </source>
</evidence>
<comment type="caution">
    <text evidence="9">The sequence shown here is derived from an EMBL/GenBank/DDBJ whole genome shotgun (WGS) entry which is preliminary data.</text>
</comment>
<keyword evidence="4" id="KW-0547">Nucleotide-binding</keyword>
<dbReference type="EC" id="2.7.2.4" evidence="2"/>
<keyword evidence="3" id="KW-0808">Transferase</keyword>
<dbReference type="InterPro" id="IPR036393">
    <property type="entry name" value="AceGlu_kinase-like_sf"/>
</dbReference>
<proteinExistence type="inferred from homology"/>
<reference evidence="10" key="1">
    <citation type="journal article" date="2019" name="Int. J. Syst. Evol. Microbiol.">
        <title>The Global Catalogue of Microorganisms (GCM) 10K type strain sequencing project: providing services to taxonomists for standard genome sequencing and annotation.</title>
        <authorList>
            <consortium name="The Broad Institute Genomics Platform"/>
            <consortium name="The Broad Institute Genome Sequencing Center for Infectious Disease"/>
            <person name="Wu L."/>
            <person name="Ma J."/>
        </authorList>
    </citation>
    <scope>NUCLEOTIDE SEQUENCE [LARGE SCALE GENOMIC DNA]</scope>
    <source>
        <strain evidence="10">CGMCC 4.7177</strain>
    </source>
</reference>
<dbReference type="EMBL" id="JBHUGI010000032">
    <property type="protein sequence ID" value="MFD1928990.1"/>
    <property type="molecule type" value="Genomic_DNA"/>
</dbReference>
<evidence type="ECO:0000256" key="1">
    <source>
        <dbReference type="ARBA" id="ARBA00010122"/>
    </source>
</evidence>
<evidence type="ECO:0000256" key="2">
    <source>
        <dbReference type="ARBA" id="ARBA00013059"/>
    </source>
</evidence>
<evidence type="ECO:0000256" key="7">
    <source>
        <dbReference type="ARBA" id="ARBA00047872"/>
    </source>
</evidence>
<sequence length="252" mass="27196">MSRRKLGALMIVQKYGGIAMKDETTRKKCIEHIKSGIQKHEKVVIVVSAIGRKGDPYATDTLLNLSKAFDADKVARDLIASCGELIAAAVLSAELNSFNINTTVLHGKRAGILTTGEYGDAEIVHLDPSEINAYLKEMDCIIIPGFQGVNTKGNVMTLGRGGSDLTAVALAAALNATHTEFYKDVPGVMTGDPRLTKESKKIDVLTVDEFLLLLNTVNPIIQKRAALYAKLKAMPLYVRGIAGTEDGTWIIP</sequence>
<evidence type="ECO:0000256" key="6">
    <source>
        <dbReference type="ARBA" id="ARBA00022840"/>
    </source>
</evidence>
<feature type="domain" description="Aspartate/glutamate/uridylate kinase" evidence="8">
    <location>
        <begin position="10"/>
        <end position="213"/>
    </location>
</feature>